<name>A0A448YGR0_BRENA</name>
<dbReference type="EMBL" id="CAACVR010000002">
    <property type="protein sequence ID" value="VEU20101.1"/>
    <property type="molecule type" value="Genomic_DNA"/>
</dbReference>
<gene>
    <name evidence="1" type="ORF">BRENAR_LOCUS836</name>
</gene>
<dbReference type="AlphaFoldDB" id="A0A448YGR0"/>
<accession>A0A448YGR0</accession>
<protein>
    <submittedName>
        <fullName evidence="1">DEKNAAC101060</fullName>
    </submittedName>
</protein>
<dbReference type="InParanoid" id="A0A448YGR0"/>
<evidence type="ECO:0000313" key="2">
    <source>
        <dbReference type="Proteomes" id="UP000290900"/>
    </source>
</evidence>
<proteinExistence type="predicted"/>
<dbReference type="STRING" id="13370.A0A448YGR0"/>
<organism evidence="1 2">
    <name type="scientific">Brettanomyces naardenensis</name>
    <name type="common">Yeast</name>
    <dbReference type="NCBI Taxonomy" id="13370"/>
    <lineage>
        <taxon>Eukaryota</taxon>
        <taxon>Fungi</taxon>
        <taxon>Dikarya</taxon>
        <taxon>Ascomycota</taxon>
        <taxon>Saccharomycotina</taxon>
        <taxon>Pichiomycetes</taxon>
        <taxon>Pichiales</taxon>
        <taxon>Pichiaceae</taxon>
        <taxon>Brettanomyces</taxon>
    </lineage>
</organism>
<dbReference type="OrthoDB" id="438641at2759"/>
<sequence length="483" mass="54989">MIELPSQPQCSLNRDVLQPYIKKALNKCKGQHCLKVNPATKELVLASDQSKPGTLFLEAPLILLPEFELLNLMELGKCCAYCGCVLKVDDLGRMRDKKPTKKPPSSKDSKLSRYLKGLDCDECPLRWCSDECKDADTMHSLLHHRPENKSGTHQFVDSSQKQKDSFNYSKWVELRKYILGNNLEICYYGVMAILRIYYDPSIKEPYEGLRTLRDATDDQIVEFLTEECEYDDDNEDDDLTLEMLHECHSLLQSCFKKLDLSFNQFLHYLVAYKLNNFGGCIYLVASSLVRSPSDDANCRIELYDHEASDRRDSFTVKPVSLHSVELIQQSFLDKNSKTPLYTTTGSLGTSKKILRVFGVSRMKKGEVLTIKDSDYSIPQQSEDEFAVESLYSDEEASKYSASSLFQSKKRTASFTSSGSSFGEGIIKYNRSQIKEMLQQLSLESDIEEEEGDAEVANFTLQVPATFGRARSKSVRFDDVQEEH</sequence>
<reference evidence="1 2" key="1">
    <citation type="submission" date="2018-12" db="EMBL/GenBank/DDBJ databases">
        <authorList>
            <person name="Tiukova I."/>
            <person name="Dainat J."/>
        </authorList>
    </citation>
    <scope>NUCLEOTIDE SEQUENCE [LARGE SCALE GENOMIC DNA]</scope>
</reference>
<dbReference type="Proteomes" id="UP000290900">
    <property type="component" value="Unassembled WGS sequence"/>
</dbReference>
<keyword evidence="2" id="KW-1185">Reference proteome</keyword>
<evidence type="ECO:0000313" key="1">
    <source>
        <dbReference type="EMBL" id="VEU20101.1"/>
    </source>
</evidence>